<proteinExistence type="predicted"/>
<reference evidence="2 3" key="1">
    <citation type="submission" date="2023-04" db="EMBL/GenBank/DDBJ databases">
        <title>Complete genome sequence of Alisedimentitalea scapharcae.</title>
        <authorList>
            <person name="Rong J.-C."/>
            <person name="Yi M.-L."/>
            <person name="Zhao Q."/>
        </authorList>
    </citation>
    <scope>NUCLEOTIDE SEQUENCE [LARGE SCALE GENOMIC DNA]</scope>
    <source>
        <strain evidence="2 3">KCTC 42119</strain>
    </source>
</reference>
<organism evidence="2 3">
    <name type="scientific">Aliisedimentitalea scapharcae</name>
    <dbReference type="NCBI Taxonomy" id="1524259"/>
    <lineage>
        <taxon>Bacteria</taxon>
        <taxon>Pseudomonadati</taxon>
        <taxon>Pseudomonadota</taxon>
        <taxon>Alphaproteobacteria</taxon>
        <taxon>Rhodobacterales</taxon>
        <taxon>Roseobacteraceae</taxon>
        <taxon>Aliisedimentitalea</taxon>
    </lineage>
</organism>
<dbReference type="Proteomes" id="UP001623232">
    <property type="component" value="Chromosome"/>
</dbReference>
<accession>A0ABZ2XZY1</accession>
<evidence type="ECO:0000256" key="1">
    <source>
        <dbReference type="SAM" id="MobiDB-lite"/>
    </source>
</evidence>
<feature type="compositionally biased region" description="Basic and acidic residues" evidence="1">
    <location>
        <begin position="36"/>
        <end position="55"/>
    </location>
</feature>
<name>A0ABZ2XZY1_9RHOB</name>
<evidence type="ECO:0000313" key="3">
    <source>
        <dbReference type="Proteomes" id="UP001623232"/>
    </source>
</evidence>
<gene>
    <name evidence="2" type="ORF">QEZ52_07405</name>
</gene>
<sequence length="78" mass="8972">MKKLTKTNVFKEYVSKPETPMDKTTRVVRQMVDEETVQRDAKNSRLRNARLEREANTPPETKASAAPKPRRTKAASTR</sequence>
<protein>
    <submittedName>
        <fullName evidence="2">Uncharacterized protein</fullName>
    </submittedName>
</protein>
<dbReference type="EMBL" id="CP123584">
    <property type="protein sequence ID" value="WZK90360.1"/>
    <property type="molecule type" value="Genomic_DNA"/>
</dbReference>
<feature type="region of interest" description="Disordered" evidence="1">
    <location>
        <begin position="32"/>
        <end position="78"/>
    </location>
</feature>
<feature type="compositionally biased region" description="Basic residues" evidence="1">
    <location>
        <begin position="68"/>
        <end position="78"/>
    </location>
</feature>
<dbReference type="RefSeq" id="WP_406649031.1">
    <property type="nucleotide sequence ID" value="NZ_CP123584.1"/>
</dbReference>
<keyword evidence="3" id="KW-1185">Reference proteome</keyword>
<evidence type="ECO:0000313" key="2">
    <source>
        <dbReference type="EMBL" id="WZK90360.1"/>
    </source>
</evidence>